<keyword evidence="2" id="KW-1185">Reference proteome</keyword>
<dbReference type="Proteomes" id="UP000887565">
    <property type="component" value="Unplaced"/>
</dbReference>
<evidence type="ECO:0000313" key="3">
    <source>
        <dbReference type="WBParaSite" id="nRc.2.0.1.t30501-RA"/>
    </source>
</evidence>
<feature type="compositionally biased region" description="Basic and acidic residues" evidence="1">
    <location>
        <begin position="196"/>
        <end position="205"/>
    </location>
</feature>
<reference evidence="3" key="1">
    <citation type="submission" date="2022-11" db="UniProtKB">
        <authorList>
            <consortium name="WormBaseParasite"/>
        </authorList>
    </citation>
    <scope>IDENTIFICATION</scope>
</reference>
<evidence type="ECO:0000313" key="2">
    <source>
        <dbReference type="Proteomes" id="UP000887565"/>
    </source>
</evidence>
<proteinExistence type="predicted"/>
<sequence length="215" mass="24640">MNADNRGREQYCNAREQCRPRTNFIKNFQADLCQLTISGAKIFVYPNEEGQLSQTQCGSTNGVQPNNGNNGYPMYHHNPLPDQSHMIYSSIVISRNTMFQSRLSPPGGCSHIVKISCKTMFQSQLYRLDGCSHIVRHMLKLYITYLIVDNVGNRETLNDNWLQDLSLGIKKDDCSGTNRPQNNRETLPNQWMSSNDRLHNKRETVPNHWMSGNSE</sequence>
<evidence type="ECO:0000256" key="1">
    <source>
        <dbReference type="SAM" id="MobiDB-lite"/>
    </source>
</evidence>
<dbReference type="AlphaFoldDB" id="A0A915JW06"/>
<dbReference type="WBParaSite" id="nRc.2.0.1.t30501-RA">
    <property type="protein sequence ID" value="nRc.2.0.1.t30501-RA"/>
    <property type="gene ID" value="nRc.2.0.1.g30501"/>
</dbReference>
<accession>A0A915JW06</accession>
<name>A0A915JW06_ROMCU</name>
<feature type="region of interest" description="Disordered" evidence="1">
    <location>
        <begin position="172"/>
        <end position="215"/>
    </location>
</feature>
<feature type="compositionally biased region" description="Polar residues" evidence="1">
    <location>
        <begin position="175"/>
        <end position="195"/>
    </location>
</feature>
<protein>
    <submittedName>
        <fullName evidence="3">Uncharacterized protein</fullName>
    </submittedName>
</protein>
<organism evidence="2 3">
    <name type="scientific">Romanomermis culicivorax</name>
    <name type="common">Nematode worm</name>
    <dbReference type="NCBI Taxonomy" id="13658"/>
    <lineage>
        <taxon>Eukaryota</taxon>
        <taxon>Metazoa</taxon>
        <taxon>Ecdysozoa</taxon>
        <taxon>Nematoda</taxon>
        <taxon>Enoplea</taxon>
        <taxon>Dorylaimia</taxon>
        <taxon>Mermithida</taxon>
        <taxon>Mermithoidea</taxon>
        <taxon>Mermithidae</taxon>
        <taxon>Romanomermis</taxon>
    </lineage>
</organism>